<dbReference type="SUPFAM" id="SSF53955">
    <property type="entry name" value="Lysozyme-like"/>
    <property type="match status" value="1"/>
</dbReference>
<dbReference type="CDD" id="cd00254">
    <property type="entry name" value="LT-like"/>
    <property type="match status" value="1"/>
</dbReference>
<name>A0A0F9JVP1_9ZZZZ</name>
<organism evidence="3">
    <name type="scientific">marine sediment metagenome</name>
    <dbReference type="NCBI Taxonomy" id="412755"/>
    <lineage>
        <taxon>unclassified sequences</taxon>
        <taxon>metagenomes</taxon>
        <taxon>ecological metagenomes</taxon>
    </lineage>
</organism>
<keyword evidence="1" id="KW-0472">Membrane</keyword>
<accession>A0A0F9JVP1</accession>
<feature type="non-terminal residue" evidence="3">
    <location>
        <position position="172"/>
    </location>
</feature>
<evidence type="ECO:0000256" key="1">
    <source>
        <dbReference type="SAM" id="Phobius"/>
    </source>
</evidence>
<proteinExistence type="predicted"/>
<evidence type="ECO:0000259" key="2">
    <source>
        <dbReference type="Pfam" id="PF01464"/>
    </source>
</evidence>
<protein>
    <recommendedName>
        <fullName evidence="2">Transglycosylase SLT domain-containing protein</fullName>
    </recommendedName>
</protein>
<gene>
    <name evidence="3" type="ORF">LCGC14_1710750</name>
</gene>
<feature type="transmembrane region" description="Helical" evidence="1">
    <location>
        <begin position="22"/>
        <end position="40"/>
    </location>
</feature>
<sequence length="172" mass="19645">MDKSNEVDAESLIQSLSGTKRIFLIISVCLIVFGTGADYTETQEFKNKIIRVERWRSLVETTMRKNQYTMDVDKVLSLIAQESGGNSWIVADDKWGSTGLMQVGPRSWTPTQAQLKNPKINIEWGLWFLNGSLKLADGDWYNALRYYNCGKERADDWPSCGAEYANLVLTYW</sequence>
<dbReference type="Gene3D" id="1.10.530.10">
    <property type="match status" value="1"/>
</dbReference>
<dbReference type="InterPro" id="IPR023346">
    <property type="entry name" value="Lysozyme-like_dom_sf"/>
</dbReference>
<dbReference type="AlphaFoldDB" id="A0A0F9JVP1"/>
<dbReference type="Pfam" id="PF01464">
    <property type="entry name" value="SLT"/>
    <property type="match status" value="1"/>
</dbReference>
<keyword evidence="1" id="KW-0812">Transmembrane</keyword>
<dbReference type="InterPro" id="IPR008258">
    <property type="entry name" value="Transglycosylase_SLT_dom_1"/>
</dbReference>
<dbReference type="EMBL" id="LAZR01015254">
    <property type="protein sequence ID" value="KKM13973.1"/>
    <property type="molecule type" value="Genomic_DNA"/>
</dbReference>
<reference evidence="3" key="1">
    <citation type="journal article" date="2015" name="Nature">
        <title>Complex archaea that bridge the gap between prokaryotes and eukaryotes.</title>
        <authorList>
            <person name="Spang A."/>
            <person name="Saw J.H."/>
            <person name="Jorgensen S.L."/>
            <person name="Zaremba-Niedzwiedzka K."/>
            <person name="Martijn J."/>
            <person name="Lind A.E."/>
            <person name="van Eijk R."/>
            <person name="Schleper C."/>
            <person name="Guy L."/>
            <person name="Ettema T.J."/>
        </authorList>
    </citation>
    <scope>NUCLEOTIDE SEQUENCE</scope>
</reference>
<evidence type="ECO:0000313" key="3">
    <source>
        <dbReference type="EMBL" id="KKM13973.1"/>
    </source>
</evidence>
<comment type="caution">
    <text evidence="3">The sequence shown here is derived from an EMBL/GenBank/DDBJ whole genome shotgun (WGS) entry which is preliminary data.</text>
</comment>
<keyword evidence="1" id="KW-1133">Transmembrane helix</keyword>
<feature type="domain" description="Transglycosylase SLT" evidence="2">
    <location>
        <begin position="64"/>
        <end position="157"/>
    </location>
</feature>